<dbReference type="PANTHER" id="PTHR35202">
    <property type="entry name" value="TRANSMEMBRANE PROTEIN-RELATED"/>
    <property type="match status" value="1"/>
</dbReference>
<dbReference type="PANTHER" id="PTHR35202:SF2">
    <property type="entry name" value="TRANSMEMBRANE PROTEIN"/>
    <property type="match status" value="1"/>
</dbReference>
<proteinExistence type="predicted"/>
<dbReference type="OrthoDB" id="20709at2759"/>
<dbReference type="InterPro" id="IPR040291">
    <property type="entry name" value="DDB_G0287341-like"/>
</dbReference>
<keyword evidence="1" id="KW-0812">Transmembrane</keyword>
<reference evidence="3" key="1">
    <citation type="journal article" date="2011" name="Genome Res.">
        <title>Phylogeny-wide analysis of social amoeba genomes highlights ancient origins for complex intercellular communication.</title>
        <authorList>
            <person name="Heidel A.J."/>
            <person name="Lawal H.M."/>
            <person name="Felder M."/>
            <person name="Schilde C."/>
            <person name="Helps N.R."/>
            <person name="Tunggal B."/>
            <person name="Rivero F."/>
            <person name="John U."/>
            <person name="Schleicher M."/>
            <person name="Eichinger L."/>
            <person name="Platzer M."/>
            <person name="Noegel A.A."/>
            <person name="Schaap P."/>
            <person name="Gloeckner G."/>
        </authorList>
    </citation>
    <scope>NUCLEOTIDE SEQUENCE [LARGE SCALE GENOMIC DNA]</scope>
    <source>
        <strain evidence="3">SH3</strain>
    </source>
</reference>
<keyword evidence="1" id="KW-1133">Transmembrane helix</keyword>
<feature type="transmembrane region" description="Helical" evidence="1">
    <location>
        <begin position="125"/>
        <end position="144"/>
    </location>
</feature>
<dbReference type="EMBL" id="GL883029">
    <property type="protein sequence ID" value="EGG14198.1"/>
    <property type="molecule type" value="Genomic_DNA"/>
</dbReference>
<dbReference type="GeneID" id="14866307"/>
<evidence type="ECO:0000313" key="2">
    <source>
        <dbReference type="EMBL" id="EGG14198.1"/>
    </source>
</evidence>
<evidence type="ECO:0000256" key="1">
    <source>
        <dbReference type="SAM" id="Phobius"/>
    </source>
</evidence>
<accession>F4QF44</accession>
<protein>
    <recommendedName>
        <fullName evidence="4">Transmembrane protein</fullName>
    </recommendedName>
</protein>
<sequence length="211" mass="24048">MNFKWTSAALFLLFGIAWILLIVSFNTYWYRIQDGEDDDIIEVFFSYNHVNIVYHGDIYDYVHRGIHFMEVIESYHYNFPRILKICFGFAIAAWLSVSLTLLFIILSLAGILAKIPLPLPTITKIVLPVVSLLLCLASMCTFFASSKARLDTSQYLLVKLFPVSYSDCGTVYNCSHEKFTFVFDNQYGKGGPYTGWAVVVGSFIVKNVKNI</sequence>
<dbReference type="AlphaFoldDB" id="F4QF44"/>
<organism evidence="2 3">
    <name type="scientific">Cavenderia fasciculata</name>
    <name type="common">Slime mold</name>
    <name type="synonym">Dictyostelium fasciculatum</name>
    <dbReference type="NCBI Taxonomy" id="261658"/>
    <lineage>
        <taxon>Eukaryota</taxon>
        <taxon>Amoebozoa</taxon>
        <taxon>Evosea</taxon>
        <taxon>Eumycetozoa</taxon>
        <taxon>Dictyostelia</taxon>
        <taxon>Acytosteliales</taxon>
        <taxon>Cavenderiaceae</taxon>
        <taxon>Cavenderia</taxon>
    </lineage>
</organism>
<evidence type="ECO:0008006" key="4">
    <source>
        <dbReference type="Google" id="ProtNLM"/>
    </source>
</evidence>
<evidence type="ECO:0000313" key="3">
    <source>
        <dbReference type="Proteomes" id="UP000007797"/>
    </source>
</evidence>
<name>F4QF44_CACFS</name>
<gene>
    <name evidence="2" type="ORF">DFA_11967</name>
</gene>
<feature type="transmembrane region" description="Helical" evidence="1">
    <location>
        <begin position="85"/>
        <end position="113"/>
    </location>
</feature>
<keyword evidence="3" id="KW-1185">Reference proteome</keyword>
<dbReference type="RefSeq" id="XP_004350906.1">
    <property type="nucleotide sequence ID" value="XM_004350855.1"/>
</dbReference>
<keyword evidence="1" id="KW-0472">Membrane</keyword>
<feature type="transmembrane region" description="Helical" evidence="1">
    <location>
        <begin position="6"/>
        <end position="25"/>
    </location>
</feature>
<dbReference type="KEGG" id="dfa:DFA_11967"/>
<dbReference type="Proteomes" id="UP000007797">
    <property type="component" value="Unassembled WGS sequence"/>
</dbReference>